<evidence type="ECO:0008006" key="3">
    <source>
        <dbReference type="Google" id="ProtNLM"/>
    </source>
</evidence>
<protein>
    <recommendedName>
        <fullName evidence="3">Fimbrial protein</fullName>
    </recommendedName>
</protein>
<dbReference type="RefSeq" id="WP_047781418.1">
    <property type="nucleotide sequence ID" value="NZ_FOLW01000005.1"/>
</dbReference>
<sequence length="107" mass="11810">MKYQTSFCAKALLLLITWIVPLSVTYADNTGRITFYGVVVDTGCQFSTNDTGITQTCAKGNKVVTSQMAISKTRDNVEMASVDHSSNVHFYWLDKAKGLGITEVTYK</sequence>
<proteinExistence type="predicted"/>
<evidence type="ECO:0000313" key="1">
    <source>
        <dbReference type="EMBL" id="SFC91421.1"/>
    </source>
</evidence>
<organism evidence="1 2">
    <name type="scientific">Pragia fontium DSM 5563 = ATCC 49100</name>
    <dbReference type="NCBI Taxonomy" id="1122977"/>
    <lineage>
        <taxon>Bacteria</taxon>
        <taxon>Pseudomonadati</taxon>
        <taxon>Pseudomonadota</taxon>
        <taxon>Gammaproteobacteria</taxon>
        <taxon>Enterobacterales</taxon>
        <taxon>Budviciaceae</taxon>
        <taxon>Pragia</taxon>
    </lineage>
</organism>
<reference evidence="1 2" key="1">
    <citation type="submission" date="2016-10" db="EMBL/GenBank/DDBJ databases">
        <authorList>
            <person name="Varghese N."/>
            <person name="Submissions S."/>
        </authorList>
    </citation>
    <scope>NUCLEOTIDE SEQUENCE [LARGE SCALE GENOMIC DNA]</scope>
    <source>
        <strain evidence="1 2">DSM 5563</strain>
    </source>
</reference>
<name>A0AAJ4WB39_9GAMM</name>
<dbReference type="AlphaFoldDB" id="A0AAJ4WB39"/>
<dbReference type="Proteomes" id="UP000226420">
    <property type="component" value="Unassembled WGS sequence"/>
</dbReference>
<evidence type="ECO:0000313" key="2">
    <source>
        <dbReference type="Proteomes" id="UP000226420"/>
    </source>
</evidence>
<accession>A0AAJ4WB39</accession>
<comment type="caution">
    <text evidence="1">The sequence shown here is derived from an EMBL/GenBank/DDBJ whole genome shotgun (WGS) entry which is preliminary data.</text>
</comment>
<gene>
    <name evidence="1" type="ORF">SAMN02745723_105202</name>
</gene>
<dbReference type="EMBL" id="FOLW01000005">
    <property type="protein sequence ID" value="SFC91421.1"/>
    <property type="molecule type" value="Genomic_DNA"/>
</dbReference>